<reference evidence="1 2" key="1">
    <citation type="journal article" date="2024" name="G3 (Bethesda)">
        <title>Genome assembly of Hibiscus sabdariffa L. provides insights into metabolisms of medicinal natural products.</title>
        <authorList>
            <person name="Kim T."/>
        </authorList>
    </citation>
    <scope>NUCLEOTIDE SEQUENCE [LARGE SCALE GENOMIC DNA]</scope>
    <source>
        <strain evidence="1">TK-2024</strain>
        <tissue evidence="1">Old leaves</tissue>
    </source>
</reference>
<evidence type="ECO:0000313" key="1">
    <source>
        <dbReference type="EMBL" id="KAK8480894.1"/>
    </source>
</evidence>
<proteinExistence type="predicted"/>
<evidence type="ECO:0000313" key="2">
    <source>
        <dbReference type="Proteomes" id="UP001396334"/>
    </source>
</evidence>
<dbReference type="PANTHER" id="PTHR33142">
    <property type="entry name" value="CYCLIN-DEPENDENT PROTEIN KINASE INHIBITOR SMR13"/>
    <property type="match status" value="1"/>
</dbReference>
<name>A0ABR1ZJY0_9ROSI</name>
<accession>A0ABR1ZJY0</accession>
<dbReference type="EMBL" id="JBBPBN010000973">
    <property type="protein sequence ID" value="KAK8480894.1"/>
    <property type="molecule type" value="Genomic_DNA"/>
</dbReference>
<gene>
    <name evidence="1" type="ORF">V6N11_049653</name>
</gene>
<organism evidence="1 2">
    <name type="scientific">Hibiscus sabdariffa</name>
    <name type="common">roselle</name>
    <dbReference type="NCBI Taxonomy" id="183260"/>
    <lineage>
        <taxon>Eukaryota</taxon>
        <taxon>Viridiplantae</taxon>
        <taxon>Streptophyta</taxon>
        <taxon>Embryophyta</taxon>
        <taxon>Tracheophyta</taxon>
        <taxon>Spermatophyta</taxon>
        <taxon>Magnoliopsida</taxon>
        <taxon>eudicotyledons</taxon>
        <taxon>Gunneridae</taxon>
        <taxon>Pentapetalae</taxon>
        <taxon>rosids</taxon>
        <taxon>malvids</taxon>
        <taxon>Malvales</taxon>
        <taxon>Malvaceae</taxon>
        <taxon>Malvoideae</taxon>
        <taxon>Hibiscus</taxon>
    </lineage>
</organism>
<dbReference type="Proteomes" id="UP001396334">
    <property type="component" value="Unassembled WGS sequence"/>
</dbReference>
<comment type="caution">
    <text evidence="1">The sequence shown here is derived from an EMBL/GenBank/DDBJ whole genome shotgun (WGS) entry which is preliminary data.</text>
</comment>
<dbReference type="InterPro" id="IPR040389">
    <property type="entry name" value="SMR"/>
</dbReference>
<keyword evidence="2" id="KW-1185">Reference proteome</keyword>
<dbReference type="PANTHER" id="PTHR33142:SF13">
    <property type="entry name" value="CYCLIN-DEPENDENT PROTEIN KINASE INHIBITOR SMR1"/>
    <property type="match status" value="1"/>
</dbReference>
<protein>
    <submittedName>
        <fullName evidence="1">Uncharacterized protein</fullName>
    </submittedName>
</protein>
<sequence>MSRDNEVVHELRLPNLKIENGIVIQEESECKTPSSKENKIPAAVSCPPAPKKPKRRAVSVSCKRNLFDVVNGEEVDAFFSAAFDDSVSKRRCLVLYMNWSYEQNL</sequence>